<feature type="transmembrane region" description="Helical" evidence="1">
    <location>
        <begin position="220"/>
        <end position="240"/>
    </location>
</feature>
<dbReference type="EMBL" id="LT906468">
    <property type="protein sequence ID" value="SNV60531.1"/>
    <property type="molecule type" value="Genomic_DNA"/>
</dbReference>
<proteinExistence type="predicted"/>
<reference evidence="2 3" key="1">
    <citation type="submission" date="2017-06" db="EMBL/GenBank/DDBJ databases">
        <authorList>
            <consortium name="Pathogen Informatics"/>
        </authorList>
    </citation>
    <scope>NUCLEOTIDE SEQUENCE [LARGE SCALE GENOMIC DNA]</scope>
    <source>
        <strain evidence="2 3">NCTC12149</strain>
    </source>
</reference>
<accession>A0AAJ4XE44</accession>
<dbReference type="Gene3D" id="1.20.210.10">
    <property type="entry name" value="Cytochrome c oxidase-like, subunit I domain"/>
    <property type="match status" value="1"/>
</dbReference>
<gene>
    <name evidence="2" type="ORF">SAMEA4412673_03620</name>
</gene>
<feature type="transmembrane region" description="Helical" evidence="1">
    <location>
        <begin position="145"/>
        <end position="168"/>
    </location>
</feature>
<feature type="transmembrane region" description="Helical" evidence="1">
    <location>
        <begin position="391"/>
        <end position="410"/>
    </location>
</feature>
<evidence type="ECO:0000313" key="3">
    <source>
        <dbReference type="Proteomes" id="UP000215355"/>
    </source>
</evidence>
<dbReference type="AlphaFoldDB" id="A0AAJ4XE44"/>
<feature type="transmembrane region" description="Helical" evidence="1">
    <location>
        <begin position="367"/>
        <end position="385"/>
    </location>
</feature>
<dbReference type="KEGG" id="smiz:4412673_03620"/>
<dbReference type="RefSeq" id="WP_093099176.1">
    <property type="nucleotide sequence ID" value="NZ_FNGK01000004.1"/>
</dbReference>
<organism evidence="2 3">
    <name type="scientific">Sphingobacterium mizutaii</name>
    <dbReference type="NCBI Taxonomy" id="1010"/>
    <lineage>
        <taxon>Bacteria</taxon>
        <taxon>Pseudomonadati</taxon>
        <taxon>Bacteroidota</taxon>
        <taxon>Sphingobacteriia</taxon>
        <taxon>Sphingobacteriales</taxon>
        <taxon>Sphingobacteriaceae</taxon>
        <taxon>Sphingobacterium</taxon>
    </lineage>
</organism>
<dbReference type="InterPro" id="IPR036927">
    <property type="entry name" value="Cyt_c_oxase-like_su1_sf"/>
</dbReference>
<protein>
    <submittedName>
        <fullName evidence="2">Cbb3-type cytochrome c oxidase subunit I</fullName>
    </submittedName>
</protein>
<keyword evidence="1" id="KW-0812">Transmembrane</keyword>
<feature type="transmembrane region" description="Helical" evidence="1">
    <location>
        <begin position="112"/>
        <end position="133"/>
    </location>
</feature>
<keyword evidence="1" id="KW-1133">Transmembrane helix</keyword>
<evidence type="ECO:0000313" key="2">
    <source>
        <dbReference type="EMBL" id="SNV60531.1"/>
    </source>
</evidence>
<feature type="transmembrane region" description="Helical" evidence="1">
    <location>
        <begin position="286"/>
        <end position="303"/>
    </location>
</feature>
<feature type="transmembrane region" description="Helical" evidence="1">
    <location>
        <begin position="315"/>
        <end position="340"/>
    </location>
</feature>
<feature type="transmembrane region" description="Helical" evidence="1">
    <location>
        <begin position="49"/>
        <end position="73"/>
    </location>
</feature>
<evidence type="ECO:0000256" key="1">
    <source>
        <dbReference type="SAM" id="Phobius"/>
    </source>
</evidence>
<sequence>MTLSSTDNATKGYVVVPFFATAAVFFLVFSILLVLTGSQILGHYFQPRVLAIVHTLALGWGTMIIFGAAYQLVPVIFEHSLFSPKLAFFSYFILTIGSCLLIYCFWNFRTDWMMILAGSLVCMASYIYFLIIWMTSKKHEKSFEFNLFFMFSAFWLCFTTTVGLLLAINLEHHYISKNHLDILKLHAHAGLAGWFLQLILGAGAKMIPMFVMGKSAKRKALFISVTLINTGLLMFLIHGYRNQIDYRLLICATLILAGVISWGVFIQDCLKNRLRKKIEIPIKHSLLSIGNLFAAFATLPLVLNQESGNWVTLYMVWIFLGWITGIILGMTFKTLPFIIWNIQYKNLNGRANVPMPKELYSHKLLKVQYLLFLGSLSITVIAVVFKLKWLINLSTVLWVLLSVSYLLNVLKVLTHKRKEEYGS</sequence>
<keyword evidence="1" id="KW-0472">Membrane</keyword>
<feature type="transmembrane region" description="Helical" evidence="1">
    <location>
        <begin position="246"/>
        <end position="265"/>
    </location>
</feature>
<name>A0AAJ4XE44_9SPHI</name>
<dbReference type="Proteomes" id="UP000215355">
    <property type="component" value="Chromosome 1"/>
</dbReference>
<feature type="transmembrane region" description="Helical" evidence="1">
    <location>
        <begin position="188"/>
        <end position="208"/>
    </location>
</feature>
<feature type="transmembrane region" description="Helical" evidence="1">
    <location>
        <begin position="85"/>
        <end position="106"/>
    </location>
</feature>
<feature type="transmembrane region" description="Helical" evidence="1">
    <location>
        <begin position="12"/>
        <end position="37"/>
    </location>
</feature>